<dbReference type="OrthoDB" id="8883at10239"/>
<dbReference type="GeneID" id="18938277"/>
<sequence>METLLSETTTVEEWCETIIKRQEKEVYSCLTSPRDLNHVVKGAVQEILDHLKQQGKDALSEVVGKPKEALAILLQWLGKHEVWKPSRAKPLNDEEVETAFEDLYVSKYAAVDRKFTDPQIRGQNYGLFSFHPTKDAKPGPDGIYGFIKIRGAFNRLEEAEEKSKELIQYFSANKIYVCEIGSPVPIQDGLVDRENIVEVDHPDRENDMDVKYSDLVKEQSLKEKKEKEEILNRTEALKADVKKGPEDKEPLQLYLELNQKRATGAYLYIEHQKKLEENKQIVLSARKQIAEMDEKYPHLQHEFMEHYRKTCADCGIDKATDDMAVMIKKFFGEDPDLGF</sequence>
<organism evidence="1 2">
    <name type="scientific">Chloriridovirus anopheles1</name>
    <dbReference type="NCBI Taxonomy" id="1465751"/>
    <lineage>
        <taxon>Viruses</taxon>
        <taxon>Varidnaviria</taxon>
        <taxon>Bamfordvirae</taxon>
        <taxon>Nucleocytoviricota</taxon>
        <taxon>Megaviricetes</taxon>
        <taxon>Pimascovirales</taxon>
        <taxon>Pimascovirales incertae sedis</taxon>
        <taxon>Iridoviridae</taxon>
        <taxon>Betairidovirinae</taxon>
        <taxon>Chloriridovirus</taxon>
    </lineage>
</organism>
<protein>
    <submittedName>
        <fullName evidence="1">Uncharacterized protein</fullName>
    </submittedName>
</protein>
<accession>W8QRI7</accession>
<dbReference type="EMBL" id="KF938901">
    <property type="protein sequence ID" value="AHL67607.1"/>
    <property type="molecule type" value="Genomic_DNA"/>
</dbReference>
<dbReference type="Pfam" id="PF19150">
    <property type="entry name" value="DUF5832"/>
    <property type="match status" value="1"/>
</dbReference>
<keyword evidence="2" id="KW-1185">Reference proteome</keyword>
<dbReference type="KEGG" id="vg:18938277"/>
<proteinExistence type="predicted"/>
<dbReference type="RefSeq" id="YP_009021191.1">
    <property type="nucleotide sequence ID" value="NC_023848.1"/>
</dbReference>
<reference evidence="1 2" key="1">
    <citation type="submission" date="2013-12" db="EMBL/GenBank/DDBJ databases">
        <authorList>
            <person name="Tong Y."/>
            <person name="Zhang J."/>
            <person name="Huang Y."/>
            <person name="Li S."/>
            <person name="Pei G."/>
            <person name="Zhang Z."/>
            <person name="Mi Z."/>
            <person name="An X."/>
        </authorList>
    </citation>
    <scope>NUCLEOTIDE SEQUENCE [LARGE SCALE GENOMIC DNA]</scope>
    <source>
        <strain evidence="1">AMIV</strain>
    </source>
</reference>
<name>W8QRI7_9VIRU</name>
<evidence type="ECO:0000313" key="1">
    <source>
        <dbReference type="EMBL" id="AHL67607.1"/>
    </source>
</evidence>
<dbReference type="InterPro" id="IPR043872">
    <property type="entry name" value="DUF5832"/>
</dbReference>
<evidence type="ECO:0000313" key="2">
    <source>
        <dbReference type="Proteomes" id="UP000110868"/>
    </source>
</evidence>
<gene>
    <name evidence="1" type="ORF">AMIV_116</name>
</gene>
<dbReference type="Proteomes" id="UP000110868">
    <property type="component" value="Segment"/>
</dbReference>